<dbReference type="GO" id="GO:0045333">
    <property type="term" value="P:cellular respiration"/>
    <property type="evidence" value="ECO:0007669"/>
    <property type="project" value="UniProtKB-ARBA"/>
</dbReference>
<evidence type="ECO:0000256" key="5">
    <source>
        <dbReference type="ARBA" id="ARBA00022842"/>
    </source>
</evidence>
<dbReference type="CDD" id="cd03375">
    <property type="entry name" value="TPP_OGFOR"/>
    <property type="match status" value="1"/>
</dbReference>
<evidence type="ECO:0000313" key="13">
    <source>
        <dbReference type="Proteomes" id="UP000178606"/>
    </source>
</evidence>
<dbReference type="Proteomes" id="UP000178606">
    <property type="component" value="Unassembled WGS sequence"/>
</dbReference>
<protein>
    <submittedName>
        <fullName evidence="12">2-oxoacid ferredoxin oxidoreductase</fullName>
    </submittedName>
</protein>
<keyword evidence="7" id="KW-0408">Iron</keyword>
<evidence type="ECO:0000256" key="3">
    <source>
        <dbReference type="ARBA" id="ARBA00001966"/>
    </source>
</evidence>
<dbReference type="GO" id="GO:0051536">
    <property type="term" value="F:iron-sulfur cluster binding"/>
    <property type="evidence" value="ECO:0007669"/>
    <property type="project" value="UniProtKB-KW"/>
</dbReference>
<dbReference type="InterPro" id="IPR011896">
    <property type="entry name" value="OFOB"/>
</dbReference>
<evidence type="ECO:0000256" key="1">
    <source>
        <dbReference type="ARBA" id="ARBA00001946"/>
    </source>
</evidence>
<dbReference type="GO" id="GO:0016625">
    <property type="term" value="F:oxidoreductase activity, acting on the aldehyde or oxo group of donors, iron-sulfur protein as acceptor"/>
    <property type="evidence" value="ECO:0007669"/>
    <property type="project" value="UniProtKB-ARBA"/>
</dbReference>
<evidence type="ECO:0000256" key="4">
    <source>
        <dbReference type="ARBA" id="ARBA00022723"/>
    </source>
</evidence>
<comment type="cofactor">
    <cofactor evidence="2">
        <name>thiamine diphosphate</name>
        <dbReference type="ChEBI" id="CHEBI:58937"/>
    </cofactor>
</comment>
<keyword evidence="8" id="KW-0411">Iron-sulfur</keyword>
<feature type="domain" description="Pyruvate ferredoxin oxidoreductase beta subunit C-terminal" evidence="11">
    <location>
        <begin position="199"/>
        <end position="264"/>
    </location>
</feature>
<dbReference type="AlphaFoldDB" id="A0A1F6CSM5"/>
<accession>A0A1F6CSM5</accession>
<evidence type="ECO:0000259" key="11">
    <source>
        <dbReference type="Pfam" id="PF12367"/>
    </source>
</evidence>
<sequence>MSDLKLFNIAEKSTWCPGCGDFGILASLKQAFAQLDLYPHNIMLVSGIGCGSKLPYYMKANGFDSLHGRALPVATGIKLANHELNVVAISGDGDGYGIGGNHFMHVMRRNPDLTHIVENNQVYGLTKGQYSPTSPRGFVSSTSPDGSIETMVNPMAVALAGGASFVGRGFAGDPKHLTELIKKAIQHKGYSLVDILQPCVTYNKINTYDWYKERVYKIDDEDGFDSTDFGQAWAKAREWEERIPIGVIYQEDRPTYEQQVEELQRGPLIRWSPERPRDVLEAIKLEFE</sequence>
<evidence type="ECO:0000256" key="7">
    <source>
        <dbReference type="ARBA" id="ARBA00023004"/>
    </source>
</evidence>
<keyword evidence="4" id="KW-0479">Metal-binding</keyword>
<gene>
    <name evidence="12" type="ORF">A3F84_25865</name>
</gene>
<keyword evidence="6" id="KW-0560">Oxidoreductase</keyword>
<evidence type="ECO:0000256" key="9">
    <source>
        <dbReference type="ARBA" id="ARBA00023052"/>
    </source>
</evidence>
<reference evidence="12 13" key="1">
    <citation type="journal article" date="2016" name="Nat. Commun.">
        <title>Thousands of microbial genomes shed light on interconnected biogeochemical processes in an aquifer system.</title>
        <authorList>
            <person name="Anantharaman K."/>
            <person name="Brown C.T."/>
            <person name="Hug L.A."/>
            <person name="Sharon I."/>
            <person name="Castelle C.J."/>
            <person name="Probst A.J."/>
            <person name="Thomas B.C."/>
            <person name="Singh A."/>
            <person name="Wilkins M.J."/>
            <person name="Karaoz U."/>
            <person name="Brodie E.L."/>
            <person name="Williams K.H."/>
            <person name="Hubbard S.S."/>
            <person name="Banfield J.F."/>
        </authorList>
    </citation>
    <scope>NUCLEOTIDE SEQUENCE [LARGE SCALE GENOMIC DNA]</scope>
    <source>
        <strain evidence="13">RIFCSPLOWO2_12_FULL_64_10</strain>
    </source>
</reference>
<evidence type="ECO:0000256" key="6">
    <source>
        <dbReference type="ARBA" id="ARBA00023002"/>
    </source>
</evidence>
<dbReference type="Pfam" id="PF02775">
    <property type="entry name" value="TPP_enzyme_C"/>
    <property type="match status" value="1"/>
</dbReference>
<dbReference type="Pfam" id="PF12367">
    <property type="entry name" value="PFO_beta_C"/>
    <property type="match status" value="1"/>
</dbReference>
<evidence type="ECO:0000256" key="2">
    <source>
        <dbReference type="ARBA" id="ARBA00001964"/>
    </source>
</evidence>
<keyword evidence="5" id="KW-0460">Magnesium</keyword>
<dbReference type="SUPFAM" id="SSF52518">
    <property type="entry name" value="Thiamin diphosphate-binding fold (THDP-binding)"/>
    <property type="match status" value="1"/>
</dbReference>
<feature type="domain" description="Thiamine pyrophosphate enzyme TPP-binding" evidence="10">
    <location>
        <begin position="55"/>
        <end position="195"/>
    </location>
</feature>
<name>A0A1F6CSM5_HANXR</name>
<evidence type="ECO:0000256" key="8">
    <source>
        <dbReference type="ARBA" id="ARBA00023014"/>
    </source>
</evidence>
<dbReference type="GO" id="GO:0046872">
    <property type="term" value="F:metal ion binding"/>
    <property type="evidence" value="ECO:0007669"/>
    <property type="project" value="UniProtKB-KW"/>
</dbReference>
<comment type="cofactor">
    <cofactor evidence="1">
        <name>Mg(2+)</name>
        <dbReference type="ChEBI" id="CHEBI:18420"/>
    </cofactor>
</comment>
<comment type="cofactor">
    <cofactor evidence="3">
        <name>[4Fe-4S] cluster</name>
        <dbReference type="ChEBI" id="CHEBI:49883"/>
    </cofactor>
</comment>
<dbReference type="InterPro" id="IPR051457">
    <property type="entry name" value="2-oxoacid:Fd_oxidoreductase"/>
</dbReference>
<dbReference type="PANTHER" id="PTHR48084">
    <property type="entry name" value="2-OXOGLUTARATE OXIDOREDUCTASE SUBUNIT KORB-RELATED"/>
    <property type="match status" value="1"/>
</dbReference>
<dbReference type="PANTHER" id="PTHR48084:SF4">
    <property type="entry name" value="2-OXOGLUTARATE OXIDOREDUCTASE SUBUNIT KORB"/>
    <property type="match status" value="1"/>
</dbReference>
<dbReference type="NCBIfam" id="TIGR02177">
    <property type="entry name" value="PorB_KorB"/>
    <property type="match status" value="1"/>
</dbReference>
<proteinExistence type="predicted"/>
<organism evidence="12 13">
    <name type="scientific">Handelsmanbacteria sp. (strain RIFCSPLOWO2_12_FULL_64_10)</name>
    <dbReference type="NCBI Taxonomy" id="1817868"/>
    <lineage>
        <taxon>Bacteria</taxon>
        <taxon>Candidatus Handelsmaniibacteriota</taxon>
    </lineage>
</organism>
<keyword evidence="9" id="KW-0786">Thiamine pyrophosphate</keyword>
<evidence type="ECO:0000259" key="10">
    <source>
        <dbReference type="Pfam" id="PF02775"/>
    </source>
</evidence>
<dbReference type="EMBL" id="MFKF01000158">
    <property type="protein sequence ID" value="OGG52080.1"/>
    <property type="molecule type" value="Genomic_DNA"/>
</dbReference>
<dbReference type="InterPro" id="IPR032686">
    <property type="entry name" value="PFO_beta_C"/>
</dbReference>
<dbReference type="Gene3D" id="3.40.50.970">
    <property type="match status" value="1"/>
</dbReference>
<comment type="caution">
    <text evidence="12">The sequence shown here is derived from an EMBL/GenBank/DDBJ whole genome shotgun (WGS) entry which is preliminary data.</text>
</comment>
<evidence type="ECO:0000313" key="12">
    <source>
        <dbReference type="EMBL" id="OGG52080.1"/>
    </source>
</evidence>
<dbReference type="InterPro" id="IPR029061">
    <property type="entry name" value="THDP-binding"/>
</dbReference>
<dbReference type="GO" id="GO:0030976">
    <property type="term" value="F:thiamine pyrophosphate binding"/>
    <property type="evidence" value="ECO:0007669"/>
    <property type="project" value="InterPro"/>
</dbReference>
<dbReference type="InterPro" id="IPR011766">
    <property type="entry name" value="TPP_enzyme_TPP-bd"/>
</dbReference>